<name>A0ABU9HR41_9FLAO</name>
<dbReference type="RefSeq" id="WP_341694957.1">
    <property type="nucleotide sequence ID" value="NZ_JBBYHR010000001.1"/>
</dbReference>
<dbReference type="Proteomes" id="UP001464555">
    <property type="component" value="Unassembled WGS sequence"/>
</dbReference>
<keyword evidence="3" id="KW-1185">Reference proteome</keyword>
<evidence type="ECO:0000313" key="2">
    <source>
        <dbReference type="EMBL" id="MEL1242631.1"/>
    </source>
</evidence>
<gene>
    <name evidence="2" type="ORF">AAEO56_00040</name>
</gene>
<proteinExistence type="predicted"/>
<evidence type="ECO:0000313" key="3">
    <source>
        <dbReference type="Proteomes" id="UP001464555"/>
    </source>
</evidence>
<dbReference type="EMBL" id="JBBYHR010000001">
    <property type="protein sequence ID" value="MEL1242631.1"/>
    <property type="molecule type" value="Genomic_DNA"/>
</dbReference>
<comment type="caution">
    <text evidence="2">The sequence shown here is derived from an EMBL/GenBank/DDBJ whole genome shotgun (WGS) entry which is preliminary data.</text>
</comment>
<sequence length="86" mass="10229">MFKKNNFGKFQCPCCDYYTLKSDFENSFEMCDVCYWENDGIQLNDCNYEGGANRPSLIQARENFRRHGASEECLKEYVREPFKNEL</sequence>
<protein>
    <submittedName>
        <fullName evidence="2">CPCC family cysteine-rich protein</fullName>
    </submittedName>
</protein>
<dbReference type="InterPro" id="IPR025983">
    <property type="entry name" value="Cys_rich_CPCC"/>
</dbReference>
<dbReference type="Pfam" id="PF14206">
    <property type="entry name" value="Cys_rich_CPCC"/>
    <property type="match status" value="1"/>
</dbReference>
<feature type="domain" description="Cysteine-rich CPCC" evidence="1">
    <location>
        <begin position="10"/>
        <end position="85"/>
    </location>
</feature>
<accession>A0ABU9HR41</accession>
<organism evidence="2 3">
    <name type="scientific">Flavobacterium arundinis</name>
    <dbReference type="NCBI Taxonomy" id="3139143"/>
    <lineage>
        <taxon>Bacteria</taxon>
        <taxon>Pseudomonadati</taxon>
        <taxon>Bacteroidota</taxon>
        <taxon>Flavobacteriia</taxon>
        <taxon>Flavobacteriales</taxon>
        <taxon>Flavobacteriaceae</taxon>
        <taxon>Flavobacterium</taxon>
    </lineage>
</organism>
<evidence type="ECO:0000259" key="1">
    <source>
        <dbReference type="Pfam" id="PF14206"/>
    </source>
</evidence>
<reference evidence="2 3" key="1">
    <citation type="submission" date="2024-04" db="EMBL/GenBank/DDBJ databases">
        <title>Flavobacterium sp. DGU11 16S ribosomal RNA gene Genome sequencing and assembly.</title>
        <authorList>
            <person name="Park S."/>
        </authorList>
    </citation>
    <scope>NUCLEOTIDE SEQUENCE [LARGE SCALE GENOMIC DNA]</scope>
    <source>
        <strain evidence="2 3">DGU11</strain>
    </source>
</reference>